<dbReference type="AlphaFoldDB" id="A0A9J2P564"/>
<dbReference type="InterPro" id="IPR027417">
    <property type="entry name" value="P-loop_NTPase"/>
</dbReference>
<proteinExistence type="predicted"/>
<dbReference type="InterPro" id="IPR006073">
    <property type="entry name" value="GTP-bd"/>
</dbReference>
<keyword evidence="2" id="KW-1185">Reference proteome</keyword>
<dbReference type="Gene3D" id="3.40.50.300">
    <property type="entry name" value="P-loop containing nucleotide triphosphate hydrolases"/>
    <property type="match status" value="1"/>
</dbReference>
<dbReference type="WBParaSite" id="ALUE_0000499501-mRNA-1">
    <property type="protein sequence ID" value="ALUE_0000499501-mRNA-1"/>
    <property type="gene ID" value="ALUE_0000499501"/>
</dbReference>
<protein>
    <submittedName>
        <fullName evidence="3">G domain-containing protein</fullName>
    </submittedName>
</protein>
<dbReference type="PANTHER" id="PTHR32046:SF11">
    <property type="entry name" value="IMMUNE-ASSOCIATED NUCLEOTIDE-BINDING PROTEIN 10-LIKE"/>
    <property type="match status" value="1"/>
</dbReference>
<evidence type="ECO:0000259" key="1">
    <source>
        <dbReference type="Pfam" id="PF01926"/>
    </source>
</evidence>
<feature type="domain" description="G" evidence="1">
    <location>
        <begin position="130"/>
        <end position="233"/>
    </location>
</feature>
<reference evidence="3" key="1">
    <citation type="submission" date="2023-03" db="UniProtKB">
        <authorList>
            <consortium name="WormBaseParasite"/>
        </authorList>
    </citation>
    <scope>IDENTIFICATION</scope>
</reference>
<dbReference type="GO" id="GO:0005525">
    <property type="term" value="F:GTP binding"/>
    <property type="evidence" value="ECO:0007669"/>
    <property type="project" value="InterPro"/>
</dbReference>
<dbReference type="PANTHER" id="PTHR32046">
    <property type="entry name" value="G DOMAIN-CONTAINING PROTEIN"/>
    <property type="match status" value="1"/>
</dbReference>
<dbReference type="SUPFAM" id="SSF52540">
    <property type="entry name" value="P-loop containing nucleoside triphosphate hydrolases"/>
    <property type="match status" value="1"/>
</dbReference>
<organism evidence="2 3">
    <name type="scientific">Ascaris lumbricoides</name>
    <name type="common">Giant roundworm</name>
    <dbReference type="NCBI Taxonomy" id="6252"/>
    <lineage>
        <taxon>Eukaryota</taxon>
        <taxon>Metazoa</taxon>
        <taxon>Ecdysozoa</taxon>
        <taxon>Nematoda</taxon>
        <taxon>Chromadorea</taxon>
        <taxon>Rhabditida</taxon>
        <taxon>Spirurina</taxon>
        <taxon>Ascaridomorpha</taxon>
        <taxon>Ascaridoidea</taxon>
        <taxon>Ascarididae</taxon>
        <taxon>Ascaris</taxon>
    </lineage>
</organism>
<name>A0A9J2P564_ASCLU</name>
<accession>A0A9J2P564</accession>
<dbReference type="Proteomes" id="UP000036681">
    <property type="component" value="Unplaced"/>
</dbReference>
<sequence length="355" mass="39489">MSLGDDKLSKTIFGFLAIEKRQRYDAMSAFRQSKSIPCTYVKLLSSLDGQRFPYKEMNQDGNTMTSDSGAQKISGVAKKQIAAGNNVGYVSGITLISPHQKVVDHYSRNPNIRKIVVGGEQESSVEDKVVLLFGSKGVGKTSLIDSMLNYLYDVRRGNTFRFTLRKESASTTGLTEYLINNSILPFTVAIVDTPGLVNEKGYKGTSGIIKEWFEEELRSAGEFRLDAISLVLKNDEDELGWPYIHELAEVKRMFGDDLKTNVLPIITHTEILPQPLAVHALAYANVTFLEYYKVNNDGFIPTGCIVTANNKTRQNCFFIDGMTSLDRYFTDLHSLTEPMIAIGRTSDVSPKTTSS</sequence>
<dbReference type="CDD" id="cd00882">
    <property type="entry name" value="Ras_like_GTPase"/>
    <property type="match status" value="1"/>
</dbReference>
<evidence type="ECO:0000313" key="2">
    <source>
        <dbReference type="Proteomes" id="UP000036681"/>
    </source>
</evidence>
<dbReference type="Pfam" id="PF01926">
    <property type="entry name" value="MMR_HSR1"/>
    <property type="match status" value="1"/>
</dbReference>
<evidence type="ECO:0000313" key="3">
    <source>
        <dbReference type="WBParaSite" id="ALUE_0000499501-mRNA-1"/>
    </source>
</evidence>